<dbReference type="PANTHER" id="PTHR33428:SF14">
    <property type="entry name" value="CARBOXYLESTERASE TYPE B DOMAIN-CONTAINING PROTEIN"/>
    <property type="match status" value="1"/>
</dbReference>
<keyword evidence="3" id="KW-1185">Reference proteome</keyword>
<dbReference type="SUPFAM" id="SSF53474">
    <property type="entry name" value="alpha/beta-Hydrolases"/>
    <property type="match status" value="1"/>
</dbReference>
<gene>
    <name evidence="2" type="ORF">HGA07_04350</name>
</gene>
<reference evidence="2 3" key="1">
    <citation type="submission" date="2020-04" db="EMBL/GenBank/DDBJ databases">
        <title>MicrobeNet Type strains.</title>
        <authorList>
            <person name="Nicholson A.C."/>
        </authorList>
    </citation>
    <scope>NUCLEOTIDE SEQUENCE [LARGE SCALE GENOMIC DNA]</scope>
    <source>
        <strain evidence="2 3">DSM 44445</strain>
    </source>
</reference>
<dbReference type="Proteomes" id="UP000523447">
    <property type="component" value="Unassembled WGS sequence"/>
</dbReference>
<keyword evidence="2" id="KW-0378">Hydrolase</keyword>
<name>A0A7X6LVH5_9NOCA</name>
<sequence>MFDNARLRRTMVALAGALLVMISGGPAHADRPVGDNPLGGQIAIPCGAGTLGVHADWYLPAATPRALIWLQHGFARSAANVADLGRRFADAGYLVVAPNLPSADADDCTLQNVTGNTAFLAGIANLFEPGAPTGLTTALAAAARTAGRAVPAIPDRWVFVGHSAGGEAVEYVADQLLLRHPALWPRLRGLILLDPVASFVGDNTARALTDLDTTSLPILTVSGPAGLCNNFGSGTAALQARLHRPYVGVRLPGGVHTDAEGTSSDVVGELFCGAPRSDDIGTLQTLATGWAHDFVSGARTPGLYPDDTAPQRLAAAPDATVLTGA</sequence>
<feature type="signal peptide" evidence="1">
    <location>
        <begin position="1"/>
        <end position="29"/>
    </location>
</feature>
<organism evidence="2 3">
    <name type="scientific">Nocardia veterana</name>
    <dbReference type="NCBI Taxonomy" id="132249"/>
    <lineage>
        <taxon>Bacteria</taxon>
        <taxon>Bacillati</taxon>
        <taxon>Actinomycetota</taxon>
        <taxon>Actinomycetes</taxon>
        <taxon>Mycobacteriales</taxon>
        <taxon>Nocardiaceae</taxon>
        <taxon>Nocardia</taxon>
    </lineage>
</organism>
<evidence type="ECO:0000256" key="1">
    <source>
        <dbReference type="SAM" id="SignalP"/>
    </source>
</evidence>
<dbReference type="AlphaFoldDB" id="A0A7X6LVH5"/>
<evidence type="ECO:0000313" key="2">
    <source>
        <dbReference type="EMBL" id="NKY84854.1"/>
    </source>
</evidence>
<dbReference type="EMBL" id="JAAXPE010000002">
    <property type="protein sequence ID" value="NKY84854.1"/>
    <property type="molecule type" value="Genomic_DNA"/>
</dbReference>
<accession>A0A7X6LVH5</accession>
<protein>
    <submittedName>
        <fullName evidence="2">Alpha/beta hydrolase</fullName>
    </submittedName>
</protein>
<dbReference type="RefSeq" id="WP_051031666.1">
    <property type="nucleotide sequence ID" value="NZ_CAWPHS010000012.1"/>
</dbReference>
<feature type="chain" id="PRO_5031352936" evidence="1">
    <location>
        <begin position="30"/>
        <end position="325"/>
    </location>
</feature>
<dbReference type="GO" id="GO:0016787">
    <property type="term" value="F:hydrolase activity"/>
    <property type="evidence" value="ECO:0007669"/>
    <property type="project" value="UniProtKB-KW"/>
</dbReference>
<dbReference type="Gene3D" id="3.40.50.1820">
    <property type="entry name" value="alpha/beta hydrolase"/>
    <property type="match status" value="1"/>
</dbReference>
<comment type="caution">
    <text evidence="2">The sequence shown here is derived from an EMBL/GenBank/DDBJ whole genome shotgun (WGS) entry which is preliminary data.</text>
</comment>
<dbReference type="InterPro" id="IPR029058">
    <property type="entry name" value="AB_hydrolase_fold"/>
</dbReference>
<keyword evidence="1" id="KW-0732">Signal</keyword>
<proteinExistence type="predicted"/>
<dbReference type="PANTHER" id="PTHR33428">
    <property type="entry name" value="CHLOROPHYLLASE-2, CHLOROPLASTIC"/>
    <property type="match status" value="1"/>
</dbReference>
<evidence type="ECO:0000313" key="3">
    <source>
        <dbReference type="Proteomes" id="UP000523447"/>
    </source>
</evidence>